<sequence length="106" mass="12175">MSRILIAVVVLYAAIAIYSVFDCALRERDLIKIMPKAAWLAVIVFVPVIGIVLWYLFGRTSFPQRRPSGPAAPDDDPEYLDRIAQSVRDEQDRRRRMRERGEDPDA</sequence>
<evidence type="ECO:0000256" key="7">
    <source>
        <dbReference type="SAM" id="Phobius"/>
    </source>
</evidence>
<evidence type="ECO:0000256" key="1">
    <source>
        <dbReference type="ARBA" id="ARBA00004651"/>
    </source>
</evidence>
<feature type="transmembrane region" description="Helical" evidence="7">
    <location>
        <begin position="37"/>
        <end position="57"/>
    </location>
</feature>
<evidence type="ECO:0000256" key="2">
    <source>
        <dbReference type="ARBA" id="ARBA00022475"/>
    </source>
</evidence>
<protein>
    <recommendedName>
        <fullName evidence="8">Cardiolipin synthase N-terminal domain-containing protein</fullName>
    </recommendedName>
</protein>
<evidence type="ECO:0000313" key="9">
    <source>
        <dbReference type="EMBL" id="MYM19904.1"/>
    </source>
</evidence>
<gene>
    <name evidence="9" type="ORF">GSY69_07975</name>
</gene>
<evidence type="ECO:0000313" key="10">
    <source>
        <dbReference type="Proteomes" id="UP000469215"/>
    </source>
</evidence>
<dbReference type="InterPro" id="IPR027379">
    <property type="entry name" value="CLS_N"/>
</dbReference>
<reference evidence="9 10" key="1">
    <citation type="submission" date="2020-01" db="EMBL/GenBank/DDBJ databases">
        <authorList>
            <person name="Deng T."/>
        </authorList>
    </citation>
    <scope>NUCLEOTIDE SEQUENCE [LARGE SCALE GENOMIC DNA]</scope>
    <source>
        <strain evidence="9 10">5221</strain>
    </source>
</reference>
<evidence type="ECO:0000256" key="3">
    <source>
        <dbReference type="ARBA" id="ARBA00022692"/>
    </source>
</evidence>
<comment type="subcellular location">
    <subcellularLocation>
        <location evidence="1">Cell membrane</location>
        <topology evidence="1">Multi-pass membrane protein</topology>
    </subcellularLocation>
</comment>
<feature type="region of interest" description="Disordered" evidence="6">
    <location>
        <begin position="83"/>
        <end position="106"/>
    </location>
</feature>
<dbReference type="RefSeq" id="WP_160953334.1">
    <property type="nucleotide sequence ID" value="NZ_WWEQ01000029.1"/>
</dbReference>
<keyword evidence="2" id="KW-1003">Cell membrane</keyword>
<keyword evidence="3 7" id="KW-0812">Transmembrane</keyword>
<evidence type="ECO:0000256" key="5">
    <source>
        <dbReference type="ARBA" id="ARBA00023136"/>
    </source>
</evidence>
<feature type="compositionally biased region" description="Basic and acidic residues" evidence="6">
    <location>
        <begin position="87"/>
        <end position="106"/>
    </location>
</feature>
<keyword evidence="5 7" id="KW-0472">Membrane</keyword>
<accession>A0A6N9H8K7</accession>
<dbReference type="Proteomes" id="UP000469215">
    <property type="component" value="Unassembled WGS sequence"/>
</dbReference>
<dbReference type="EMBL" id="WWEQ01000029">
    <property type="protein sequence ID" value="MYM19904.1"/>
    <property type="molecule type" value="Genomic_DNA"/>
</dbReference>
<dbReference type="AlphaFoldDB" id="A0A6N9H8K7"/>
<dbReference type="Pfam" id="PF13396">
    <property type="entry name" value="PLDc_N"/>
    <property type="match status" value="1"/>
</dbReference>
<keyword evidence="10" id="KW-1185">Reference proteome</keyword>
<evidence type="ECO:0000259" key="8">
    <source>
        <dbReference type="Pfam" id="PF13396"/>
    </source>
</evidence>
<comment type="caution">
    <text evidence="9">The sequence shown here is derived from an EMBL/GenBank/DDBJ whole genome shotgun (WGS) entry which is preliminary data.</text>
</comment>
<evidence type="ECO:0000256" key="6">
    <source>
        <dbReference type="SAM" id="MobiDB-lite"/>
    </source>
</evidence>
<name>A0A6N9H8K7_9MICO</name>
<dbReference type="GO" id="GO:0005886">
    <property type="term" value="C:plasma membrane"/>
    <property type="evidence" value="ECO:0007669"/>
    <property type="project" value="UniProtKB-SubCell"/>
</dbReference>
<evidence type="ECO:0000256" key="4">
    <source>
        <dbReference type="ARBA" id="ARBA00022989"/>
    </source>
</evidence>
<keyword evidence="4 7" id="KW-1133">Transmembrane helix</keyword>
<feature type="transmembrane region" description="Helical" evidence="7">
    <location>
        <begin position="6"/>
        <end position="25"/>
    </location>
</feature>
<organism evidence="9 10">
    <name type="scientific">Brevibacterium rongguiense</name>
    <dbReference type="NCBI Taxonomy" id="2695267"/>
    <lineage>
        <taxon>Bacteria</taxon>
        <taxon>Bacillati</taxon>
        <taxon>Actinomycetota</taxon>
        <taxon>Actinomycetes</taxon>
        <taxon>Micrococcales</taxon>
        <taxon>Brevibacteriaceae</taxon>
        <taxon>Brevibacterium</taxon>
    </lineage>
</organism>
<feature type="domain" description="Cardiolipin synthase N-terminal" evidence="8">
    <location>
        <begin position="14"/>
        <end position="59"/>
    </location>
</feature>
<proteinExistence type="predicted"/>